<dbReference type="Pfam" id="PF00111">
    <property type="entry name" value="Fer2"/>
    <property type="match status" value="1"/>
</dbReference>
<dbReference type="InterPro" id="IPR001433">
    <property type="entry name" value="OxRdtase_FAD/NAD-bd"/>
</dbReference>
<comment type="caution">
    <text evidence="4">The sequence shown here is derived from an EMBL/GenBank/DDBJ whole genome shotgun (WGS) entry which is preliminary data.</text>
</comment>
<dbReference type="InterPro" id="IPR036010">
    <property type="entry name" value="2Fe-2S_ferredoxin-like_sf"/>
</dbReference>
<feature type="domain" description="2Fe-2S ferredoxin-type" evidence="2">
    <location>
        <begin position="4"/>
        <end position="97"/>
    </location>
</feature>
<evidence type="ECO:0000256" key="1">
    <source>
        <dbReference type="ARBA" id="ARBA00034078"/>
    </source>
</evidence>
<gene>
    <name evidence="4" type="ORF">GL267_08980</name>
</gene>
<dbReference type="InterPro" id="IPR017938">
    <property type="entry name" value="Riboflavin_synthase-like_b-brl"/>
</dbReference>
<dbReference type="InterPro" id="IPR017927">
    <property type="entry name" value="FAD-bd_FR_type"/>
</dbReference>
<dbReference type="InterPro" id="IPR012675">
    <property type="entry name" value="Beta-grasp_dom_sf"/>
</dbReference>
<dbReference type="Gene3D" id="3.10.20.30">
    <property type="match status" value="1"/>
</dbReference>
<evidence type="ECO:0000259" key="3">
    <source>
        <dbReference type="PROSITE" id="PS51384"/>
    </source>
</evidence>
<dbReference type="PANTHER" id="PTHR47354">
    <property type="entry name" value="NADH OXIDOREDUCTASE HCR"/>
    <property type="match status" value="1"/>
</dbReference>
<dbReference type="InterPro" id="IPR050415">
    <property type="entry name" value="MRET"/>
</dbReference>
<protein>
    <submittedName>
        <fullName evidence="4">2Fe-2S iron-sulfur cluster binding domain-containing protein</fullName>
    </submittedName>
</protein>
<dbReference type="AlphaFoldDB" id="A0A845U9C4"/>
<dbReference type="PANTHER" id="PTHR47354:SF5">
    <property type="entry name" value="PROTEIN RFBI"/>
    <property type="match status" value="1"/>
</dbReference>
<dbReference type="InterPro" id="IPR001709">
    <property type="entry name" value="Flavoprot_Pyr_Nucl_cyt_Rdtase"/>
</dbReference>
<comment type="cofactor">
    <cofactor evidence="1">
        <name>[2Fe-2S] cluster</name>
        <dbReference type="ChEBI" id="CHEBI:190135"/>
    </cofactor>
</comment>
<dbReference type="PRINTS" id="PR00410">
    <property type="entry name" value="PHEHYDRXLASE"/>
</dbReference>
<sequence length="342" mass="37706">MANHEITAHTRDGQALSFVCGEDENLLGAAERQNIFLPSQCRKGSCGACVAKVRMGTYEIGAVHSELLHPRERAEGHVLLCRTTPHSSLALDLPYDHAFVRRQRVPERWAEILSLKTVAPGTRHLLLALDEDDLYGRAADFEPGQYMEIGVPGTTDRRAYSLANVTNWEGHLEFVIQQRPAGLFSRYLESAKVGDRLSVKGPLGVFTLQEHGLHPRWFIGGGTGVVPLLSMLRRMAEWGESHPAHLYFGAHDAESLFFTSVLRELQGELPQLQVKYCVSTVETRGEHQGNILDTLAADLKSAGTSPDLYLCGSPRLVQGARACALTHGVAPERIYAERFTSA</sequence>
<feature type="domain" description="FAD-binding FR-type" evidence="3">
    <location>
        <begin position="105"/>
        <end position="209"/>
    </location>
</feature>
<dbReference type="CDD" id="cd00207">
    <property type="entry name" value="fer2"/>
    <property type="match status" value="1"/>
</dbReference>
<proteinExistence type="predicted"/>
<dbReference type="SUPFAM" id="SSF52343">
    <property type="entry name" value="Ferredoxin reductase-like, C-terminal NADP-linked domain"/>
    <property type="match status" value="1"/>
</dbReference>
<dbReference type="PROSITE" id="PS51085">
    <property type="entry name" value="2FE2S_FER_2"/>
    <property type="match status" value="1"/>
</dbReference>
<dbReference type="SUPFAM" id="SSF63380">
    <property type="entry name" value="Riboflavin synthase domain-like"/>
    <property type="match status" value="1"/>
</dbReference>
<evidence type="ECO:0000313" key="4">
    <source>
        <dbReference type="EMBL" id="NDU42769.1"/>
    </source>
</evidence>
<dbReference type="PROSITE" id="PS51384">
    <property type="entry name" value="FAD_FR"/>
    <property type="match status" value="1"/>
</dbReference>
<dbReference type="GO" id="GO:0016491">
    <property type="term" value="F:oxidoreductase activity"/>
    <property type="evidence" value="ECO:0007669"/>
    <property type="project" value="InterPro"/>
</dbReference>
<dbReference type="InterPro" id="IPR001041">
    <property type="entry name" value="2Fe-2S_ferredoxin-type"/>
</dbReference>
<dbReference type="Pfam" id="PF00175">
    <property type="entry name" value="NAD_binding_1"/>
    <property type="match status" value="1"/>
</dbReference>
<dbReference type="Gene3D" id="2.40.30.10">
    <property type="entry name" value="Translation factors"/>
    <property type="match status" value="1"/>
</dbReference>
<organism evidence="4">
    <name type="scientific">Acidithiobacillus ferrianus</name>
    <dbReference type="NCBI Taxonomy" id="2678518"/>
    <lineage>
        <taxon>Bacteria</taxon>
        <taxon>Pseudomonadati</taxon>
        <taxon>Pseudomonadota</taxon>
        <taxon>Acidithiobacillia</taxon>
        <taxon>Acidithiobacillales</taxon>
        <taxon>Acidithiobacillaceae</taxon>
        <taxon>Acidithiobacillus</taxon>
    </lineage>
</organism>
<dbReference type="InterPro" id="IPR008333">
    <property type="entry name" value="Cbr1-like_FAD-bd_dom"/>
</dbReference>
<dbReference type="InterPro" id="IPR006058">
    <property type="entry name" value="2Fe2S_fd_BS"/>
</dbReference>
<dbReference type="SUPFAM" id="SSF54292">
    <property type="entry name" value="2Fe-2S ferredoxin-like"/>
    <property type="match status" value="1"/>
</dbReference>
<reference evidence="4" key="1">
    <citation type="submission" date="2019-11" db="EMBL/GenBank/DDBJ databases">
        <title>Acidithiobacillus ferrianus sp. nov.: a facultatively anaerobic and extremely acidophilic chemolithoautotroph.</title>
        <authorList>
            <person name="Norris P.R."/>
            <person name="Falagan C."/>
            <person name="Moya-Beltran A."/>
            <person name="Castro M."/>
            <person name="Quatrini R."/>
            <person name="Johnson D.B."/>
        </authorList>
    </citation>
    <scope>NUCLEOTIDE SEQUENCE [LARGE SCALE GENOMIC DNA]</scope>
    <source>
        <strain evidence="4">MG</strain>
    </source>
</reference>
<dbReference type="Gene3D" id="3.40.50.80">
    <property type="entry name" value="Nucleotide-binding domain of ferredoxin-NADP reductase (FNR) module"/>
    <property type="match status" value="1"/>
</dbReference>
<name>A0A845U9C4_9PROT</name>
<accession>A0A845U9C4</accession>
<dbReference type="Pfam" id="PF00970">
    <property type="entry name" value="FAD_binding_6"/>
    <property type="match status" value="1"/>
</dbReference>
<evidence type="ECO:0000259" key="2">
    <source>
        <dbReference type="PROSITE" id="PS51085"/>
    </source>
</evidence>
<dbReference type="RefSeq" id="WP_163098001.1">
    <property type="nucleotide sequence ID" value="NZ_CP127523.1"/>
</dbReference>
<dbReference type="GO" id="GO:0051537">
    <property type="term" value="F:2 iron, 2 sulfur cluster binding"/>
    <property type="evidence" value="ECO:0007669"/>
    <property type="project" value="InterPro"/>
</dbReference>
<dbReference type="EMBL" id="WNJL01000034">
    <property type="protein sequence ID" value="NDU42769.1"/>
    <property type="molecule type" value="Genomic_DNA"/>
</dbReference>
<dbReference type="PROSITE" id="PS00197">
    <property type="entry name" value="2FE2S_FER_1"/>
    <property type="match status" value="1"/>
</dbReference>
<dbReference type="PRINTS" id="PR00371">
    <property type="entry name" value="FPNCR"/>
</dbReference>
<dbReference type="InterPro" id="IPR039261">
    <property type="entry name" value="FNR_nucleotide-bd"/>
</dbReference>